<dbReference type="InterPro" id="IPR034603">
    <property type="entry name" value="Dipeptide_epimerase"/>
</dbReference>
<dbReference type="InterPro" id="IPR036849">
    <property type="entry name" value="Enolase-like_C_sf"/>
</dbReference>
<dbReference type="SFLD" id="SFLDS00001">
    <property type="entry name" value="Enolase"/>
    <property type="match status" value="1"/>
</dbReference>
<evidence type="ECO:0000256" key="2">
    <source>
        <dbReference type="ARBA" id="ARBA00022723"/>
    </source>
</evidence>
<feature type="binding site" evidence="6">
    <location>
        <position position="180"/>
    </location>
    <ligand>
        <name>Mg(2+)</name>
        <dbReference type="ChEBI" id="CHEBI:18420"/>
    </ligand>
</feature>
<dbReference type="Gene3D" id="3.30.390.10">
    <property type="entry name" value="Enolase-like, N-terminal domain"/>
    <property type="match status" value="1"/>
</dbReference>
<feature type="binding site" evidence="6">
    <location>
        <position position="232"/>
    </location>
    <ligand>
        <name>Mg(2+)</name>
        <dbReference type="ChEBI" id="CHEBI:18420"/>
    </ligand>
</feature>
<evidence type="ECO:0000256" key="5">
    <source>
        <dbReference type="PIRSR" id="PIRSR634603-1"/>
    </source>
</evidence>
<dbReference type="InterPro" id="IPR013342">
    <property type="entry name" value="Mandelate_racemase_C"/>
</dbReference>
<protein>
    <recommendedName>
        <fullName evidence="7">Dipeptide epimerase</fullName>
        <ecNumber evidence="7">5.1.1.-</ecNumber>
    </recommendedName>
</protein>
<evidence type="ECO:0000256" key="7">
    <source>
        <dbReference type="RuleBase" id="RU366006"/>
    </source>
</evidence>
<dbReference type="Gene3D" id="3.20.20.120">
    <property type="entry name" value="Enolase-like C-terminal domain"/>
    <property type="match status" value="1"/>
</dbReference>
<dbReference type="AlphaFoldDB" id="A0A8J7Q6C2"/>
<dbReference type="EMBL" id="JAFREP010000007">
    <property type="protein sequence ID" value="MBO1318916.1"/>
    <property type="molecule type" value="Genomic_DNA"/>
</dbReference>
<dbReference type="CDD" id="cd03319">
    <property type="entry name" value="L-Ala-DL-Glu_epimerase"/>
    <property type="match status" value="1"/>
</dbReference>
<dbReference type="SUPFAM" id="SSF54826">
    <property type="entry name" value="Enolase N-terminal domain-like"/>
    <property type="match status" value="1"/>
</dbReference>
<dbReference type="PANTHER" id="PTHR48080:SF3">
    <property type="entry name" value="ENOLASE SUPERFAMILY MEMBER DDB_G0284701"/>
    <property type="match status" value="1"/>
</dbReference>
<dbReference type="EC" id="5.1.1.-" evidence="7"/>
<comment type="caution">
    <text evidence="9">The sequence shown here is derived from an EMBL/GenBank/DDBJ whole genome shotgun (WGS) entry which is preliminary data.</text>
</comment>
<keyword evidence="10" id="KW-1185">Reference proteome</keyword>
<evidence type="ECO:0000259" key="8">
    <source>
        <dbReference type="SMART" id="SM00922"/>
    </source>
</evidence>
<accession>A0A8J7Q6C2</accession>
<dbReference type="InterPro" id="IPR029065">
    <property type="entry name" value="Enolase_C-like"/>
</dbReference>
<evidence type="ECO:0000256" key="6">
    <source>
        <dbReference type="PIRSR" id="PIRSR634603-3"/>
    </source>
</evidence>
<dbReference type="SFLD" id="SFLDG00180">
    <property type="entry name" value="muconate_cycloisomerase"/>
    <property type="match status" value="1"/>
</dbReference>
<dbReference type="RefSeq" id="WP_207858734.1">
    <property type="nucleotide sequence ID" value="NZ_JAFREP010000007.1"/>
</dbReference>
<comment type="cofactor">
    <cofactor evidence="6 7">
        <name>Mg(2+)</name>
        <dbReference type="ChEBI" id="CHEBI:18420"/>
    </cofactor>
    <text evidence="6 7">Binds 1 Mg(2+) ion per subunit.</text>
</comment>
<name>A0A8J7Q6C2_9BACT</name>
<dbReference type="Pfam" id="PF13378">
    <property type="entry name" value="MR_MLE_C"/>
    <property type="match status" value="1"/>
</dbReference>
<evidence type="ECO:0000256" key="3">
    <source>
        <dbReference type="ARBA" id="ARBA00022842"/>
    </source>
</evidence>
<dbReference type="PANTHER" id="PTHR48080">
    <property type="entry name" value="D-GALACTONATE DEHYDRATASE-RELATED"/>
    <property type="match status" value="1"/>
</dbReference>
<feature type="domain" description="Mandelate racemase/muconate lactonizing enzyme C-terminal" evidence="8">
    <location>
        <begin position="135"/>
        <end position="228"/>
    </location>
</feature>
<dbReference type="SMART" id="SM00922">
    <property type="entry name" value="MR_MLE"/>
    <property type="match status" value="1"/>
</dbReference>
<keyword evidence="4 7" id="KW-0413">Isomerase</keyword>
<feature type="active site" description="Proton acceptor; specific for (R)-substrate epimerization" evidence="5">
    <location>
        <position position="154"/>
    </location>
</feature>
<evidence type="ECO:0000313" key="9">
    <source>
        <dbReference type="EMBL" id="MBO1318916.1"/>
    </source>
</evidence>
<evidence type="ECO:0000256" key="1">
    <source>
        <dbReference type="ARBA" id="ARBA00008031"/>
    </source>
</evidence>
<evidence type="ECO:0000256" key="4">
    <source>
        <dbReference type="ARBA" id="ARBA00023235"/>
    </source>
</evidence>
<dbReference type="InterPro" id="IPR029017">
    <property type="entry name" value="Enolase-like_N"/>
</dbReference>
<dbReference type="InterPro" id="IPR013341">
    <property type="entry name" value="Mandelate_racemase_N_dom"/>
</dbReference>
<gene>
    <name evidence="9" type="ORF">J3U88_10630</name>
</gene>
<feature type="active site" description="Proton acceptor; specific for (S)-substrate epimerization" evidence="5">
    <location>
        <position position="254"/>
    </location>
</feature>
<dbReference type="GO" id="GO:0016855">
    <property type="term" value="F:racemase and epimerase activity, acting on amino acids and derivatives"/>
    <property type="evidence" value="ECO:0007669"/>
    <property type="project" value="UniProtKB-UniRule"/>
</dbReference>
<reference evidence="9" key="1">
    <citation type="submission" date="2021-03" db="EMBL/GenBank/DDBJ databases">
        <authorList>
            <person name="Wang G."/>
        </authorList>
    </citation>
    <scope>NUCLEOTIDE SEQUENCE</scope>
    <source>
        <strain evidence="9">KCTC 12899</strain>
    </source>
</reference>
<dbReference type="SUPFAM" id="SSF51604">
    <property type="entry name" value="Enolase C-terminal domain-like"/>
    <property type="match status" value="1"/>
</dbReference>
<keyword evidence="3 6" id="KW-0460">Magnesium</keyword>
<evidence type="ECO:0000313" key="10">
    <source>
        <dbReference type="Proteomes" id="UP000664417"/>
    </source>
</evidence>
<dbReference type="GO" id="GO:0046872">
    <property type="term" value="F:metal ion binding"/>
    <property type="evidence" value="ECO:0007669"/>
    <property type="project" value="UniProtKB-KW"/>
</dbReference>
<organism evidence="9 10">
    <name type="scientific">Acanthopleuribacter pedis</name>
    <dbReference type="NCBI Taxonomy" id="442870"/>
    <lineage>
        <taxon>Bacteria</taxon>
        <taxon>Pseudomonadati</taxon>
        <taxon>Acidobacteriota</taxon>
        <taxon>Holophagae</taxon>
        <taxon>Acanthopleuribacterales</taxon>
        <taxon>Acanthopleuribacteraceae</taxon>
        <taxon>Acanthopleuribacter</taxon>
    </lineage>
</organism>
<feature type="binding site" evidence="6">
    <location>
        <position position="207"/>
    </location>
    <ligand>
        <name>Mg(2+)</name>
        <dbReference type="ChEBI" id="CHEBI:18420"/>
    </ligand>
</feature>
<keyword evidence="2 6" id="KW-0479">Metal-binding</keyword>
<comment type="similarity">
    <text evidence="1 7">Belongs to the mandelate racemase/muconate lactonizing enzyme family.</text>
</comment>
<dbReference type="Pfam" id="PF02746">
    <property type="entry name" value="MR_MLE_N"/>
    <property type="match status" value="1"/>
</dbReference>
<sequence length="366" mass="40644">MHVEYAVLSLNLEDTFAISRWHYETRENLVLRIRHQGVVGYGEAAPNRRYGESLQSAQQALPILSKTLGDRPEHFYHRLELMQHCLAGQGAVKAALDMALFDWLGKTLSLPVHRYFGFDPAMVPATSFTLGIAEPDKIQEKARKGSEFPFLKIKLSGEVEKDREMVRALRQVTQQPLLVDVNEAWNDPKSALNEIYWLADQGVMLIEQPMPSASFEDLVWLKPRSPLPLFADESLTEPRDVVRLAEAFHGINVKIMKVGGLAEARRALETARLLGMQTMLGCMIESGLGIAAAAQLAPMVDWTDLDGNLLLAEDPCEGLVLKNSQIQLSDQPGLGVSLKPEILENLEWRALNGTTEGDARPIATIG</sequence>
<proteinExistence type="inferred from homology"/>
<dbReference type="Proteomes" id="UP000664417">
    <property type="component" value="Unassembled WGS sequence"/>
</dbReference>
<dbReference type="InterPro" id="IPR034593">
    <property type="entry name" value="DgoD-like"/>
</dbReference>